<dbReference type="SUPFAM" id="SSF82784">
    <property type="entry name" value="OsmC-like"/>
    <property type="match status" value="1"/>
</dbReference>
<dbReference type="Gene3D" id="3.30.300.20">
    <property type="match status" value="1"/>
</dbReference>
<dbReference type="InterPro" id="IPR015946">
    <property type="entry name" value="KH_dom-like_a/b"/>
</dbReference>
<dbReference type="PANTHER" id="PTHR39624">
    <property type="entry name" value="PROTEIN INVOLVED IN RIMO-MEDIATED BETA-METHYLTHIOLATION OF RIBOSOMAL PROTEIN S12 YCAO"/>
    <property type="match status" value="1"/>
</dbReference>
<dbReference type="Pfam" id="PF02566">
    <property type="entry name" value="OsmC"/>
    <property type="match status" value="1"/>
</dbReference>
<dbReference type="EMBL" id="LAZR01012079">
    <property type="protein sequence ID" value="KKM44113.1"/>
    <property type="molecule type" value="Genomic_DNA"/>
</dbReference>
<gene>
    <name evidence="1" type="ORF">LCGC14_1562040</name>
</gene>
<comment type="caution">
    <text evidence="1">The sequence shown here is derived from an EMBL/GenBank/DDBJ whole genome shotgun (WGS) entry which is preliminary data.</text>
</comment>
<dbReference type="InterPro" id="IPR036102">
    <property type="entry name" value="OsmC/Ohrsf"/>
</dbReference>
<evidence type="ECO:0008006" key="2">
    <source>
        <dbReference type="Google" id="ProtNLM"/>
    </source>
</evidence>
<dbReference type="InterPro" id="IPR003718">
    <property type="entry name" value="OsmC/Ohr_fam"/>
</dbReference>
<evidence type="ECO:0000313" key="1">
    <source>
        <dbReference type="EMBL" id="KKM44113.1"/>
    </source>
</evidence>
<proteinExistence type="predicted"/>
<reference evidence="1" key="1">
    <citation type="journal article" date="2015" name="Nature">
        <title>Complex archaea that bridge the gap between prokaryotes and eukaryotes.</title>
        <authorList>
            <person name="Spang A."/>
            <person name="Saw J.H."/>
            <person name="Jorgensen S.L."/>
            <person name="Zaremba-Niedzwiedzka K."/>
            <person name="Martijn J."/>
            <person name="Lind A.E."/>
            <person name="van Eijk R."/>
            <person name="Schleper C."/>
            <person name="Guy L."/>
            <person name="Ettema T.J."/>
        </authorList>
    </citation>
    <scope>NUCLEOTIDE SEQUENCE</scope>
</reference>
<dbReference type="PANTHER" id="PTHR39624:SF2">
    <property type="entry name" value="OSMC-LIKE PROTEIN"/>
    <property type="match status" value="1"/>
</dbReference>
<name>A0A0F9J8A1_9ZZZZ</name>
<sequence length="134" mass="14875">MDREMKISFPGGLRVDAEYKGFVMKTDQPVYLGGDGSAPAPFDMFLASIATCAGYYVLAFCNKREIPTEKAAVVMKTKRNPETKRIEKISIEIQLSPEFPEKYKKAVIKAVDGCTVKTHILNPPVFEVEAKIGN</sequence>
<organism evidence="1">
    <name type="scientific">marine sediment metagenome</name>
    <dbReference type="NCBI Taxonomy" id="412755"/>
    <lineage>
        <taxon>unclassified sequences</taxon>
        <taxon>metagenomes</taxon>
        <taxon>ecological metagenomes</taxon>
    </lineage>
</organism>
<accession>A0A0F9J8A1</accession>
<dbReference type="AlphaFoldDB" id="A0A0F9J8A1"/>
<protein>
    <recommendedName>
        <fullName evidence="2">Osmotically inducible protein OsmC</fullName>
    </recommendedName>
</protein>